<comment type="caution">
    <text evidence="2">The sequence shown here is derived from an EMBL/GenBank/DDBJ whole genome shotgun (WGS) entry which is preliminary data.</text>
</comment>
<protein>
    <submittedName>
        <fullName evidence="2">DinB family protein</fullName>
    </submittedName>
</protein>
<dbReference type="Proteomes" id="UP001166293">
    <property type="component" value="Unassembled WGS sequence"/>
</dbReference>
<dbReference type="PANTHER" id="PTHR37302">
    <property type="entry name" value="SLR1116 PROTEIN"/>
    <property type="match status" value="1"/>
</dbReference>
<accession>A0ABS6NAY4</accession>
<dbReference type="Pfam" id="PF05163">
    <property type="entry name" value="DinB"/>
    <property type="match status" value="1"/>
</dbReference>
<evidence type="ECO:0000256" key="1">
    <source>
        <dbReference type="ARBA" id="ARBA00022723"/>
    </source>
</evidence>
<proteinExistence type="predicted"/>
<evidence type="ECO:0000313" key="3">
    <source>
        <dbReference type="Proteomes" id="UP001166293"/>
    </source>
</evidence>
<keyword evidence="3" id="KW-1185">Reference proteome</keyword>
<name>A0ABS6NAY4_9RHOB</name>
<dbReference type="EMBL" id="JAHRWL010000002">
    <property type="protein sequence ID" value="MBV2361184.1"/>
    <property type="molecule type" value="Genomic_DNA"/>
</dbReference>
<dbReference type="PANTHER" id="PTHR37302:SF1">
    <property type="entry name" value="PROTEIN DINB"/>
    <property type="match status" value="1"/>
</dbReference>
<reference evidence="2" key="1">
    <citation type="submission" date="2021-06" db="EMBL/GenBank/DDBJ databases">
        <title>Thalassococcus sp. CAU 1522 isolated from sea sand, Republic of Korea.</title>
        <authorList>
            <person name="Kim W."/>
        </authorList>
    </citation>
    <scope>NUCLEOTIDE SEQUENCE</scope>
    <source>
        <strain evidence="2">CAU 1522</strain>
    </source>
</reference>
<evidence type="ECO:0000313" key="2">
    <source>
        <dbReference type="EMBL" id="MBV2361184.1"/>
    </source>
</evidence>
<dbReference type="InterPro" id="IPR007837">
    <property type="entry name" value="DinB"/>
</dbReference>
<organism evidence="2 3">
    <name type="scientific">Thalassococcus arenae</name>
    <dbReference type="NCBI Taxonomy" id="2851652"/>
    <lineage>
        <taxon>Bacteria</taxon>
        <taxon>Pseudomonadati</taxon>
        <taxon>Pseudomonadota</taxon>
        <taxon>Alphaproteobacteria</taxon>
        <taxon>Rhodobacterales</taxon>
        <taxon>Roseobacteraceae</taxon>
        <taxon>Thalassococcus</taxon>
    </lineage>
</organism>
<keyword evidence="1" id="KW-0479">Metal-binding</keyword>
<sequence length="177" mass="20383">MISPDYARMMARYNAWQNQWMFAAANGLSEEERRADRGAFFGSIHATLAHLFWGDTLWVARFDGGPGPDPLPDVALSQLDWATLYDWPTMMAERPKLDARLASWAWSTEQGDFEGDLSWYSKALQRDMTKPRAVCVMQLFNHQTHHRGQVHAMLTAFGVRTHDTDIPFMPDEVPEWH</sequence>
<dbReference type="RefSeq" id="WP_217779517.1">
    <property type="nucleotide sequence ID" value="NZ_JAHRWL010000002.1"/>
</dbReference>
<gene>
    <name evidence="2" type="ORF">KUH32_15575</name>
</gene>